<protein>
    <submittedName>
        <fullName evidence="2">Ubiquinone biosynthesis protein coq-8</fullName>
    </submittedName>
</protein>
<keyword evidence="1" id="KW-0732">Signal</keyword>
<proteinExistence type="predicted"/>
<evidence type="ECO:0000256" key="1">
    <source>
        <dbReference type="SAM" id="SignalP"/>
    </source>
</evidence>
<sequence length="66" mass="7418">MPNLHLLCALLMQALQTYAFFSFGTVIQNPGTLFVLLTCNVSFQDEDQHAIILFQATEPMMLPLLC</sequence>
<feature type="chain" id="PRO_5015188607" evidence="1">
    <location>
        <begin position="20"/>
        <end position="66"/>
    </location>
</feature>
<reference evidence="2" key="1">
    <citation type="submission" date="2018-02" db="EMBL/GenBank/DDBJ databases">
        <title>Rhizophora mucronata_Transcriptome.</title>
        <authorList>
            <person name="Meera S.P."/>
            <person name="Sreeshan A."/>
            <person name="Augustine A."/>
        </authorList>
    </citation>
    <scope>NUCLEOTIDE SEQUENCE</scope>
    <source>
        <tissue evidence="2">Leaf</tissue>
    </source>
</reference>
<organism evidence="2">
    <name type="scientific">Rhizophora mucronata</name>
    <name type="common">Asiatic mangrove</name>
    <dbReference type="NCBI Taxonomy" id="61149"/>
    <lineage>
        <taxon>Eukaryota</taxon>
        <taxon>Viridiplantae</taxon>
        <taxon>Streptophyta</taxon>
        <taxon>Embryophyta</taxon>
        <taxon>Tracheophyta</taxon>
        <taxon>Spermatophyta</taxon>
        <taxon>Magnoliopsida</taxon>
        <taxon>eudicotyledons</taxon>
        <taxon>Gunneridae</taxon>
        <taxon>Pentapetalae</taxon>
        <taxon>rosids</taxon>
        <taxon>fabids</taxon>
        <taxon>Malpighiales</taxon>
        <taxon>Rhizophoraceae</taxon>
        <taxon>Rhizophora</taxon>
    </lineage>
</organism>
<evidence type="ECO:0000313" key="2">
    <source>
        <dbReference type="EMBL" id="MBX24337.1"/>
    </source>
</evidence>
<name>A0A2P2M294_RHIMU</name>
<feature type="signal peptide" evidence="1">
    <location>
        <begin position="1"/>
        <end position="19"/>
    </location>
</feature>
<keyword evidence="2" id="KW-0830">Ubiquinone</keyword>
<dbReference type="EMBL" id="GGEC01043853">
    <property type="protein sequence ID" value="MBX24337.1"/>
    <property type="molecule type" value="Transcribed_RNA"/>
</dbReference>
<dbReference type="AlphaFoldDB" id="A0A2P2M294"/>
<accession>A0A2P2M294</accession>